<evidence type="ECO:0000313" key="3">
    <source>
        <dbReference type="Proteomes" id="UP000692954"/>
    </source>
</evidence>
<organism evidence="2 3">
    <name type="scientific">Paramecium sonneborni</name>
    <dbReference type="NCBI Taxonomy" id="65129"/>
    <lineage>
        <taxon>Eukaryota</taxon>
        <taxon>Sar</taxon>
        <taxon>Alveolata</taxon>
        <taxon>Ciliophora</taxon>
        <taxon>Intramacronucleata</taxon>
        <taxon>Oligohymenophorea</taxon>
        <taxon>Peniculida</taxon>
        <taxon>Parameciidae</taxon>
        <taxon>Paramecium</taxon>
    </lineage>
</organism>
<feature type="transmembrane region" description="Helical" evidence="1">
    <location>
        <begin position="39"/>
        <end position="58"/>
    </location>
</feature>
<proteinExistence type="predicted"/>
<accession>A0A8S1R4X4</accession>
<comment type="caution">
    <text evidence="2">The sequence shown here is derived from an EMBL/GenBank/DDBJ whole genome shotgun (WGS) entry which is preliminary data.</text>
</comment>
<protein>
    <recommendedName>
        <fullName evidence="4">Transmembrane protein</fullName>
    </recommendedName>
</protein>
<sequence length="174" mass="20754">MKNCLCLRMSKYLSFYNSQLKAPITTSHITTTHNSQLKYVCLHFIIVVLSILFCYQLQLDNFCNQQFGRYFVLIQLLNQHLIFSQKCQHYSSLLQQVLYVYDIDNKQKVDKNIKDASSIIMDQSFQELYYWIQFLYLDHSLNISMYNIFIKKRGMLNTNSFNYVSSVMRIAQVF</sequence>
<evidence type="ECO:0008006" key="4">
    <source>
        <dbReference type="Google" id="ProtNLM"/>
    </source>
</evidence>
<gene>
    <name evidence="2" type="ORF">PSON_ATCC_30995.1.T1330150</name>
</gene>
<reference evidence="2" key="1">
    <citation type="submission" date="2021-01" db="EMBL/GenBank/DDBJ databases">
        <authorList>
            <consortium name="Genoscope - CEA"/>
            <person name="William W."/>
        </authorList>
    </citation>
    <scope>NUCLEOTIDE SEQUENCE</scope>
</reference>
<evidence type="ECO:0000313" key="2">
    <source>
        <dbReference type="EMBL" id="CAD8121680.1"/>
    </source>
</evidence>
<name>A0A8S1R4X4_9CILI</name>
<keyword evidence="1" id="KW-1133">Transmembrane helix</keyword>
<dbReference type="AlphaFoldDB" id="A0A8S1R4X4"/>
<keyword evidence="3" id="KW-1185">Reference proteome</keyword>
<feature type="transmembrane region" description="Helical" evidence="1">
    <location>
        <begin position="128"/>
        <end position="149"/>
    </location>
</feature>
<dbReference type="Proteomes" id="UP000692954">
    <property type="component" value="Unassembled WGS sequence"/>
</dbReference>
<evidence type="ECO:0000256" key="1">
    <source>
        <dbReference type="SAM" id="Phobius"/>
    </source>
</evidence>
<dbReference type="EMBL" id="CAJJDN010000133">
    <property type="protein sequence ID" value="CAD8121680.1"/>
    <property type="molecule type" value="Genomic_DNA"/>
</dbReference>
<keyword evidence="1" id="KW-0812">Transmembrane</keyword>
<keyword evidence="1" id="KW-0472">Membrane</keyword>